<sequence length="384" mass="42595">MCHHQVCNLLIFQLATSGNCHQHLLLVLHTLAHLKPTRVEYERGPGPDDTPSRPGSDTQSLHSSIGPYSESLCNAPSQQSNSSDFYSGVLRPETLDCIQENVEAIQHSIDNPEELIRVAEPLFRGLQEITSAQQKAINSAATHSNTSNHTPARLGVLWSLNRPQEKRSSVTLFPPEGKFAIPGFSYFKQDAAFHNKHLGPNYCEDIKAMTQLDNLIGNQLKADKNQLATIIKAGLAITDPPTPVPKLGMLIANVYATLHSVFRDVPLEAISQDGRITNGAKARLAYIRLMITRNQLERARNAGANTPTFWNQIDDDLQRQMRHPSTYQFAFSKLILQKDQALWDGNRLYNDISIDDVSLPTEAEIQAEQALVSTTSKPGQISMS</sequence>
<feature type="region of interest" description="Disordered" evidence="1">
    <location>
        <begin position="39"/>
        <end position="85"/>
    </location>
</feature>
<gene>
    <name evidence="2" type="ORF">VP01_584g4</name>
</gene>
<protein>
    <submittedName>
        <fullName evidence="2">Uncharacterized protein</fullName>
    </submittedName>
</protein>
<evidence type="ECO:0000256" key="1">
    <source>
        <dbReference type="SAM" id="MobiDB-lite"/>
    </source>
</evidence>
<proteinExistence type="predicted"/>
<comment type="caution">
    <text evidence="2">The sequence shown here is derived from an EMBL/GenBank/DDBJ whole genome shotgun (WGS) entry which is preliminary data.</text>
</comment>
<dbReference type="VEuPathDB" id="FungiDB:VP01_584g4"/>
<feature type="compositionally biased region" description="Polar residues" evidence="1">
    <location>
        <begin position="53"/>
        <end position="63"/>
    </location>
</feature>
<reference evidence="2 3" key="1">
    <citation type="submission" date="2015-08" db="EMBL/GenBank/DDBJ databases">
        <title>Next Generation Sequencing and Analysis of the Genome of Puccinia sorghi L Schw, the Causal Agent of Maize Common Rust.</title>
        <authorList>
            <person name="Rochi L."/>
            <person name="Burguener G."/>
            <person name="Darino M."/>
            <person name="Turjanski A."/>
            <person name="Kreff E."/>
            <person name="Dieguez M.J."/>
            <person name="Sacco F."/>
        </authorList>
    </citation>
    <scope>NUCLEOTIDE SEQUENCE [LARGE SCALE GENOMIC DNA]</scope>
    <source>
        <strain evidence="2 3">RO10H11247</strain>
    </source>
</reference>
<keyword evidence="3" id="KW-1185">Reference proteome</keyword>
<dbReference type="Proteomes" id="UP000037035">
    <property type="component" value="Unassembled WGS sequence"/>
</dbReference>
<evidence type="ECO:0000313" key="3">
    <source>
        <dbReference type="Proteomes" id="UP000037035"/>
    </source>
</evidence>
<feature type="compositionally biased region" description="Polar residues" evidence="1">
    <location>
        <begin position="71"/>
        <end position="85"/>
    </location>
</feature>
<evidence type="ECO:0000313" key="2">
    <source>
        <dbReference type="EMBL" id="KNZ48185.1"/>
    </source>
</evidence>
<accession>A0A0L6UK37</accession>
<dbReference type="EMBL" id="LAVV01011107">
    <property type="protein sequence ID" value="KNZ48185.1"/>
    <property type="molecule type" value="Genomic_DNA"/>
</dbReference>
<name>A0A0L6UK37_9BASI</name>
<dbReference type="OrthoDB" id="2500287at2759"/>
<organism evidence="2 3">
    <name type="scientific">Puccinia sorghi</name>
    <dbReference type="NCBI Taxonomy" id="27349"/>
    <lineage>
        <taxon>Eukaryota</taxon>
        <taxon>Fungi</taxon>
        <taxon>Dikarya</taxon>
        <taxon>Basidiomycota</taxon>
        <taxon>Pucciniomycotina</taxon>
        <taxon>Pucciniomycetes</taxon>
        <taxon>Pucciniales</taxon>
        <taxon>Pucciniaceae</taxon>
        <taxon>Puccinia</taxon>
    </lineage>
</organism>
<dbReference type="AlphaFoldDB" id="A0A0L6UK37"/>